<dbReference type="EMBL" id="CAEZYQ010000023">
    <property type="protein sequence ID" value="CAB4759732.1"/>
    <property type="molecule type" value="Genomic_DNA"/>
</dbReference>
<sequence length="139" mass="15164">MAEDDGILDSRFETEASDVEHLLSVMDIDELEEFATLLMVLFMRPVVVEEVWDAESEAPCLEIILAGDAHSIGTTYEFPTSVLQLVGGSIETAAELGPYDSATHQDAAHELSGLDRHALVGVLQRALGHVRLLLMSDQD</sequence>
<proteinExistence type="predicted"/>
<evidence type="ECO:0000313" key="1">
    <source>
        <dbReference type="EMBL" id="CAB4759732.1"/>
    </source>
</evidence>
<reference evidence="1" key="1">
    <citation type="submission" date="2020-05" db="EMBL/GenBank/DDBJ databases">
        <authorList>
            <person name="Chiriac C."/>
            <person name="Salcher M."/>
            <person name="Ghai R."/>
            <person name="Kavagutti S V."/>
        </authorList>
    </citation>
    <scope>NUCLEOTIDE SEQUENCE</scope>
</reference>
<gene>
    <name evidence="1" type="ORF">UFOPK2761_02552</name>
</gene>
<name>A0A6J6UIW1_9ZZZZ</name>
<accession>A0A6J6UIW1</accession>
<dbReference type="AlphaFoldDB" id="A0A6J6UIW1"/>
<organism evidence="1">
    <name type="scientific">freshwater metagenome</name>
    <dbReference type="NCBI Taxonomy" id="449393"/>
    <lineage>
        <taxon>unclassified sequences</taxon>
        <taxon>metagenomes</taxon>
        <taxon>ecological metagenomes</taxon>
    </lineage>
</organism>
<protein>
    <submittedName>
        <fullName evidence="1">Unannotated protein</fullName>
    </submittedName>
</protein>